<accession>A0A0L8MAT0</accession>
<dbReference type="EMBL" id="LGUV01000337">
    <property type="protein sequence ID" value="KOG47485.1"/>
    <property type="molecule type" value="Genomic_DNA"/>
</dbReference>
<dbReference type="OrthoDB" id="3543128at2"/>
<protein>
    <submittedName>
        <fullName evidence="1">Uncharacterized protein</fullName>
    </submittedName>
</protein>
<proteinExistence type="predicted"/>
<dbReference type="AlphaFoldDB" id="A0A0L8MAT0"/>
<comment type="caution">
    <text evidence="1">The sequence shown here is derived from an EMBL/GenBank/DDBJ whole genome shotgun (WGS) entry which is preliminary data.</text>
</comment>
<organism evidence="1 2">
    <name type="scientific">Streptomyces virginiae</name>
    <name type="common">Streptomyces cinnamonensis</name>
    <dbReference type="NCBI Taxonomy" id="1961"/>
    <lineage>
        <taxon>Bacteria</taxon>
        <taxon>Bacillati</taxon>
        <taxon>Actinomycetota</taxon>
        <taxon>Actinomycetes</taxon>
        <taxon>Kitasatosporales</taxon>
        <taxon>Streptomycetaceae</taxon>
        <taxon>Streptomyces</taxon>
    </lineage>
</organism>
<reference evidence="2" key="1">
    <citation type="submission" date="2015-07" db="EMBL/GenBank/DDBJ databases">
        <authorList>
            <consortium name="Consortium for Microbial Forensics and Genomics (microFORGE)"/>
            <person name="Knight B.M."/>
            <person name="Roberts D.P."/>
            <person name="Lin D."/>
            <person name="Hari K."/>
            <person name="Fletcher J."/>
            <person name="Melcher U."/>
            <person name="Blagden T."/>
            <person name="Winegar R.A."/>
        </authorList>
    </citation>
    <scope>NUCLEOTIDE SEQUENCE [LARGE SCALE GENOMIC DNA]</scope>
    <source>
        <strain evidence="2">NRRL B-1447</strain>
    </source>
</reference>
<gene>
    <name evidence="1" type="ORF">ADK75_23650</name>
</gene>
<dbReference type="PATRIC" id="fig|1961.12.peg.5311"/>
<dbReference type="Proteomes" id="UP000037084">
    <property type="component" value="Unassembled WGS sequence"/>
</dbReference>
<evidence type="ECO:0000313" key="2">
    <source>
        <dbReference type="Proteomes" id="UP000037084"/>
    </source>
</evidence>
<dbReference type="RefSeq" id="WP_053173677.1">
    <property type="nucleotide sequence ID" value="NZ_LGUV01000337.1"/>
</dbReference>
<name>A0A0L8MAT0_STRVG</name>
<sequence>MYLVHARLRTVPPAEVPCDLRETARAGLSPGDRVEHLAVHPQSAEHFTLGFYLLSDSLEDAERHAESVCRRLLAARSLPAARLLDVGVPLMPMPLLERRTG</sequence>
<evidence type="ECO:0000313" key="1">
    <source>
        <dbReference type="EMBL" id="KOG47485.1"/>
    </source>
</evidence>